<keyword evidence="3" id="KW-1185">Reference proteome</keyword>
<sequence>MSFGYGSVILVALMLLPHMASAGSTVKNLPGYEGDLPFKLETGYVGVGEEEQVQIFYLFVESQRNPFIDPLLLWLVGGPGCSALSAFFFENGPLVMNENYSGKLPKLELNRHAWTHSLNMIYIDMPVGTGFSYSQTQEG</sequence>
<evidence type="ECO:0000313" key="4">
    <source>
        <dbReference type="RefSeq" id="XP_027340832.1"/>
    </source>
</evidence>
<gene>
    <name evidence="4" type="primary">LOC113854155</name>
</gene>
<dbReference type="PANTHER" id="PTHR11802:SF413">
    <property type="entry name" value="PEPTIDASE S10, SERINE CARBOXYPEPTIDASE, ALPHA_BETA HYDROLASE-RELATED"/>
    <property type="match status" value="1"/>
</dbReference>
<dbReference type="OrthoDB" id="443318at2759"/>
<reference evidence="3" key="1">
    <citation type="journal article" date="2019" name="Toxins">
        <title>Detection of Abrin-Like and Prepropulchellin-Like Toxin Genes and Transcripts Using Whole Genome Sequencing and Full-Length Transcript Sequencing of Abrus precatorius.</title>
        <authorList>
            <person name="Hovde B.T."/>
            <person name="Daligault H.E."/>
            <person name="Hanschen E.R."/>
            <person name="Kunde Y.A."/>
            <person name="Johnson M.B."/>
            <person name="Starkenburg S.R."/>
            <person name="Johnson S.L."/>
        </authorList>
    </citation>
    <scope>NUCLEOTIDE SEQUENCE [LARGE SCALE GENOMIC DNA]</scope>
</reference>
<dbReference type="InterPro" id="IPR001563">
    <property type="entry name" value="Peptidase_S10"/>
</dbReference>
<comment type="similarity">
    <text evidence="1">Belongs to the peptidase S10 family.</text>
</comment>
<dbReference type="SUPFAM" id="SSF53474">
    <property type="entry name" value="alpha/beta-Hydrolases"/>
    <property type="match status" value="1"/>
</dbReference>
<proteinExistence type="inferred from homology"/>
<dbReference type="GeneID" id="113854155"/>
<dbReference type="PANTHER" id="PTHR11802">
    <property type="entry name" value="SERINE PROTEASE FAMILY S10 SERINE CARBOXYPEPTIDASE"/>
    <property type="match status" value="1"/>
</dbReference>
<dbReference type="GO" id="GO:0004185">
    <property type="term" value="F:serine-type carboxypeptidase activity"/>
    <property type="evidence" value="ECO:0007669"/>
    <property type="project" value="InterPro"/>
</dbReference>
<reference evidence="4" key="2">
    <citation type="submission" date="2025-08" db="UniProtKB">
        <authorList>
            <consortium name="RefSeq"/>
        </authorList>
    </citation>
    <scope>IDENTIFICATION</scope>
    <source>
        <tissue evidence="4">Young leaves</tissue>
    </source>
</reference>
<dbReference type="Proteomes" id="UP000694853">
    <property type="component" value="Unplaced"/>
</dbReference>
<dbReference type="GO" id="GO:0019748">
    <property type="term" value="P:secondary metabolic process"/>
    <property type="evidence" value="ECO:0007669"/>
    <property type="project" value="TreeGrafter"/>
</dbReference>
<dbReference type="InterPro" id="IPR029058">
    <property type="entry name" value="AB_hydrolase_fold"/>
</dbReference>
<feature type="chain" id="PRO_5034820270" evidence="2">
    <location>
        <begin position="23"/>
        <end position="139"/>
    </location>
</feature>
<dbReference type="GO" id="GO:0016747">
    <property type="term" value="F:acyltransferase activity, transferring groups other than amino-acyl groups"/>
    <property type="evidence" value="ECO:0007669"/>
    <property type="project" value="TreeGrafter"/>
</dbReference>
<evidence type="ECO:0000313" key="3">
    <source>
        <dbReference type="Proteomes" id="UP000694853"/>
    </source>
</evidence>
<feature type="signal peptide" evidence="2">
    <location>
        <begin position="1"/>
        <end position="22"/>
    </location>
</feature>
<evidence type="ECO:0000256" key="2">
    <source>
        <dbReference type="SAM" id="SignalP"/>
    </source>
</evidence>
<evidence type="ECO:0000256" key="1">
    <source>
        <dbReference type="ARBA" id="ARBA00009431"/>
    </source>
</evidence>
<dbReference type="Gene3D" id="3.40.50.1820">
    <property type="entry name" value="alpha/beta hydrolase"/>
    <property type="match status" value="1"/>
</dbReference>
<dbReference type="AlphaFoldDB" id="A0A8B8KAN7"/>
<dbReference type="KEGG" id="aprc:113854155"/>
<dbReference type="GO" id="GO:0006508">
    <property type="term" value="P:proteolysis"/>
    <property type="evidence" value="ECO:0007669"/>
    <property type="project" value="InterPro"/>
</dbReference>
<accession>A0A8B8KAN7</accession>
<keyword evidence="2" id="KW-0732">Signal</keyword>
<dbReference type="RefSeq" id="XP_027340832.1">
    <property type="nucleotide sequence ID" value="XM_027485031.1"/>
</dbReference>
<protein>
    <submittedName>
        <fullName evidence="4">Serine carboxypeptidase-like 1</fullName>
    </submittedName>
</protein>
<dbReference type="Pfam" id="PF00450">
    <property type="entry name" value="Peptidase_S10"/>
    <property type="match status" value="1"/>
</dbReference>
<name>A0A8B8KAN7_ABRPR</name>
<organism evidence="3 4">
    <name type="scientific">Abrus precatorius</name>
    <name type="common">Indian licorice</name>
    <name type="synonym">Glycine abrus</name>
    <dbReference type="NCBI Taxonomy" id="3816"/>
    <lineage>
        <taxon>Eukaryota</taxon>
        <taxon>Viridiplantae</taxon>
        <taxon>Streptophyta</taxon>
        <taxon>Embryophyta</taxon>
        <taxon>Tracheophyta</taxon>
        <taxon>Spermatophyta</taxon>
        <taxon>Magnoliopsida</taxon>
        <taxon>eudicotyledons</taxon>
        <taxon>Gunneridae</taxon>
        <taxon>Pentapetalae</taxon>
        <taxon>rosids</taxon>
        <taxon>fabids</taxon>
        <taxon>Fabales</taxon>
        <taxon>Fabaceae</taxon>
        <taxon>Papilionoideae</taxon>
        <taxon>50 kb inversion clade</taxon>
        <taxon>NPAAA clade</taxon>
        <taxon>indigoferoid/millettioid clade</taxon>
        <taxon>Abreae</taxon>
        <taxon>Abrus</taxon>
    </lineage>
</organism>